<dbReference type="InterPro" id="IPR001580">
    <property type="entry name" value="Calret/calnex"/>
</dbReference>
<feature type="disulfide bond" evidence="8">
    <location>
        <begin position="147"/>
        <end position="181"/>
    </location>
</feature>
<dbReference type="SUPFAM" id="SSF49899">
    <property type="entry name" value="Concanavalin A-like lectins/glucanases"/>
    <property type="match status" value="2"/>
</dbReference>
<keyword evidence="6 9" id="KW-0472">Membrane</keyword>
<feature type="compositionally biased region" description="Basic and acidic residues" evidence="10">
    <location>
        <begin position="447"/>
        <end position="460"/>
    </location>
</feature>
<gene>
    <name evidence="11" type="ORF">C8A05DRAFT_40462</name>
</gene>
<feature type="chain" id="PRO_5042661760" evidence="9">
    <location>
        <begin position="22"/>
        <end position="567"/>
    </location>
</feature>
<evidence type="ECO:0000256" key="8">
    <source>
        <dbReference type="PIRSR" id="PIRSR601580-3"/>
    </source>
</evidence>
<dbReference type="GO" id="GO:0005509">
    <property type="term" value="F:calcium ion binding"/>
    <property type="evidence" value="ECO:0007669"/>
    <property type="project" value="InterPro"/>
</dbReference>
<organism evidence="11 12">
    <name type="scientific">Staphylotrichum tortipilum</name>
    <dbReference type="NCBI Taxonomy" id="2831512"/>
    <lineage>
        <taxon>Eukaryota</taxon>
        <taxon>Fungi</taxon>
        <taxon>Dikarya</taxon>
        <taxon>Ascomycota</taxon>
        <taxon>Pezizomycotina</taxon>
        <taxon>Sordariomycetes</taxon>
        <taxon>Sordariomycetidae</taxon>
        <taxon>Sordariales</taxon>
        <taxon>Chaetomiaceae</taxon>
        <taxon>Staphylotrichum</taxon>
    </lineage>
</organism>
<dbReference type="GO" id="GO:0005789">
    <property type="term" value="C:endoplasmic reticulum membrane"/>
    <property type="evidence" value="ECO:0007669"/>
    <property type="project" value="UniProtKB-SubCell"/>
</dbReference>
<keyword evidence="9" id="KW-0732">Signal</keyword>
<evidence type="ECO:0000313" key="11">
    <source>
        <dbReference type="EMBL" id="KAK3906812.1"/>
    </source>
</evidence>
<dbReference type="FunFam" id="2.60.120.200:FF:000011">
    <property type="entry name" value="Probable calnexin"/>
    <property type="match status" value="1"/>
</dbReference>
<dbReference type="InterPro" id="IPR013320">
    <property type="entry name" value="ConA-like_dom_sf"/>
</dbReference>
<accession>A0AAN6RX66</accession>
<feature type="region of interest" description="Disordered" evidence="10">
    <location>
        <begin position="447"/>
        <end position="466"/>
    </location>
</feature>
<dbReference type="Proteomes" id="UP001303889">
    <property type="component" value="Unassembled WGS sequence"/>
</dbReference>
<keyword evidence="7 9" id="KW-0143">Chaperone</keyword>
<dbReference type="GO" id="GO:0036503">
    <property type="term" value="P:ERAD pathway"/>
    <property type="evidence" value="ECO:0007669"/>
    <property type="project" value="TreeGrafter"/>
</dbReference>
<evidence type="ECO:0000256" key="1">
    <source>
        <dbReference type="ARBA" id="ARBA00004115"/>
    </source>
</evidence>
<dbReference type="Pfam" id="PF00262">
    <property type="entry name" value="Calreticulin"/>
    <property type="match status" value="1"/>
</dbReference>
<evidence type="ECO:0000256" key="2">
    <source>
        <dbReference type="ARBA" id="ARBA00010983"/>
    </source>
</evidence>
<dbReference type="Gene3D" id="2.10.250.10">
    <property type="entry name" value="Calreticulin/calnexin, P domain"/>
    <property type="match status" value="1"/>
</dbReference>
<feature type="signal peptide" evidence="9">
    <location>
        <begin position="1"/>
        <end position="21"/>
    </location>
</feature>
<dbReference type="InterPro" id="IPR009033">
    <property type="entry name" value="Calreticulin/calnexin_P_dom_sf"/>
</dbReference>
<feature type="transmembrane region" description="Helical" evidence="9">
    <location>
        <begin position="501"/>
        <end position="522"/>
    </location>
</feature>
<evidence type="ECO:0000256" key="4">
    <source>
        <dbReference type="ARBA" id="ARBA00022824"/>
    </source>
</evidence>
<evidence type="ECO:0000256" key="10">
    <source>
        <dbReference type="SAM" id="MobiDB-lite"/>
    </source>
</evidence>
<dbReference type="GO" id="GO:0051082">
    <property type="term" value="F:unfolded protein binding"/>
    <property type="evidence" value="ECO:0007669"/>
    <property type="project" value="InterPro"/>
</dbReference>
<evidence type="ECO:0000256" key="3">
    <source>
        <dbReference type="ARBA" id="ARBA00022692"/>
    </source>
</evidence>
<keyword evidence="12" id="KW-1185">Reference proteome</keyword>
<protein>
    <submittedName>
        <fullName evidence="11">Calreticulin family-domain-containing protein</fullName>
    </submittedName>
</protein>
<feature type="compositionally biased region" description="Basic and acidic residues" evidence="10">
    <location>
        <begin position="533"/>
        <end position="545"/>
    </location>
</feature>
<dbReference type="InterPro" id="IPR018124">
    <property type="entry name" value="Calret/calnex_CS"/>
</dbReference>
<dbReference type="AlphaFoldDB" id="A0AAN6RX66"/>
<evidence type="ECO:0000256" key="7">
    <source>
        <dbReference type="ARBA" id="ARBA00023186"/>
    </source>
</evidence>
<name>A0AAN6RX66_9PEZI</name>
<evidence type="ECO:0000256" key="9">
    <source>
        <dbReference type="RuleBase" id="RU362126"/>
    </source>
</evidence>
<reference evidence="11" key="2">
    <citation type="submission" date="2023-05" db="EMBL/GenBank/DDBJ databases">
        <authorList>
            <consortium name="Lawrence Berkeley National Laboratory"/>
            <person name="Steindorff A."/>
            <person name="Hensen N."/>
            <person name="Bonometti L."/>
            <person name="Westerberg I."/>
            <person name="Brannstrom I.O."/>
            <person name="Guillou S."/>
            <person name="Cros-Aarteil S."/>
            <person name="Calhoun S."/>
            <person name="Haridas S."/>
            <person name="Kuo A."/>
            <person name="Mondo S."/>
            <person name="Pangilinan J."/>
            <person name="Riley R."/>
            <person name="Labutti K."/>
            <person name="Andreopoulos B."/>
            <person name="Lipzen A."/>
            <person name="Chen C."/>
            <person name="Yanf M."/>
            <person name="Daum C."/>
            <person name="Ng V."/>
            <person name="Clum A."/>
            <person name="Ohm R."/>
            <person name="Martin F."/>
            <person name="Silar P."/>
            <person name="Natvig D."/>
            <person name="Lalanne C."/>
            <person name="Gautier V."/>
            <person name="Ament-Velasquez S.L."/>
            <person name="Kruys A."/>
            <person name="Hutchinson M.I."/>
            <person name="Powell A.J."/>
            <person name="Barry K."/>
            <person name="Miller A.N."/>
            <person name="Grigoriev I.V."/>
            <person name="Debuchy R."/>
            <person name="Gladieux P."/>
            <person name="Thoren M.H."/>
            <person name="Johannesson H."/>
        </authorList>
    </citation>
    <scope>NUCLEOTIDE SEQUENCE</scope>
    <source>
        <strain evidence="11">CBS 103.79</strain>
    </source>
</reference>
<dbReference type="PROSITE" id="PS00804">
    <property type="entry name" value="CALRETICULIN_2"/>
    <property type="match status" value="1"/>
</dbReference>
<evidence type="ECO:0000313" key="12">
    <source>
        <dbReference type="Proteomes" id="UP001303889"/>
    </source>
</evidence>
<comment type="similarity">
    <text evidence="2 9">Belongs to the calreticulin family.</text>
</comment>
<keyword evidence="3 9" id="KW-0812">Transmembrane</keyword>
<reference evidence="11" key="1">
    <citation type="journal article" date="2023" name="Mol. Phylogenet. Evol.">
        <title>Genome-scale phylogeny and comparative genomics of the fungal order Sordariales.</title>
        <authorList>
            <person name="Hensen N."/>
            <person name="Bonometti L."/>
            <person name="Westerberg I."/>
            <person name="Brannstrom I.O."/>
            <person name="Guillou S."/>
            <person name="Cros-Aarteil S."/>
            <person name="Calhoun S."/>
            <person name="Haridas S."/>
            <person name="Kuo A."/>
            <person name="Mondo S."/>
            <person name="Pangilinan J."/>
            <person name="Riley R."/>
            <person name="LaButti K."/>
            <person name="Andreopoulos B."/>
            <person name="Lipzen A."/>
            <person name="Chen C."/>
            <person name="Yan M."/>
            <person name="Daum C."/>
            <person name="Ng V."/>
            <person name="Clum A."/>
            <person name="Steindorff A."/>
            <person name="Ohm R.A."/>
            <person name="Martin F."/>
            <person name="Silar P."/>
            <person name="Natvig D.O."/>
            <person name="Lalanne C."/>
            <person name="Gautier V."/>
            <person name="Ament-Velasquez S.L."/>
            <person name="Kruys A."/>
            <person name="Hutchinson M.I."/>
            <person name="Powell A.J."/>
            <person name="Barry K."/>
            <person name="Miller A.N."/>
            <person name="Grigoriev I.V."/>
            <person name="Debuchy R."/>
            <person name="Gladieux P."/>
            <person name="Hiltunen Thoren M."/>
            <person name="Johannesson H."/>
        </authorList>
    </citation>
    <scope>NUCLEOTIDE SEQUENCE</scope>
    <source>
        <strain evidence="11">CBS 103.79</strain>
    </source>
</reference>
<keyword evidence="8" id="KW-1015">Disulfide bond</keyword>
<proteinExistence type="inferred from homology"/>
<dbReference type="PANTHER" id="PTHR11073:SF1">
    <property type="entry name" value="CALNEXIN 14D-RELATED"/>
    <property type="match status" value="1"/>
</dbReference>
<dbReference type="FunFam" id="2.10.250.10:FF:000001">
    <property type="entry name" value="Calnexin homolog"/>
    <property type="match status" value="1"/>
</dbReference>
<dbReference type="Gene3D" id="2.60.120.200">
    <property type="match status" value="1"/>
</dbReference>
<dbReference type="PROSITE" id="PS00803">
    <property type="entry name" value="CALRETICULIN_1"/>
    <property type="match status" value="1"/>
</dbReference>
<comment type="subcellular location">
    <subcellularLocation>
        <location evidence="1">Endoplasmic reticulum membrane</location>
        <topology evidence="1">Single-pass type I membrane protein</topology>
    </subcellularLocation>
</comment>
<evidence type="ECO:0000256" key="5">
    <source>
        <dbReference type="ARBA" id="ARBA00022989"/>
    </source>
</evidence>
<dbReference type="GO" id="GO:0006457">
    <property type="term" value="P:protein folding"/>
    <property type="evidence" value="ECO:0007669"/>
    <property type="project" value="InterPro"/>
</dbReference>
<dbReference type="EMBL" id="MU855319">
    <property type="protein sequence ID" value="KAK3906812.1"/>
    <property type="molecule type" value="Genomic_DNA"/>
</dbReference>
<dbReference type="PRINTS" id="PR00626">
    <property type="entry name" value="CALRETICULIN"/>
</dbReference>
<feature type="region of interest" description="Disordered" evidence="10">
    <location>
        <begin position="525"/>
        <end position="567"/>
    </location>
</feature>
<comment type="caution">
    <text evidence="11">The sequence shown here is derived from an EMBL/GenBank/DDBJ whole genome shotgun (WGS) entry which is preliminary data.</text>
</comment>
<dbReference type="SUPFAM" id="SSF63887">
    <property type="entry name" value="P-domain of calnexin/calreticulin"/>
    <property type="match status" value="1"/>
</dbReference>
<dbReference type="PROSITE" id="PS00805">
    <property type="entry name" value="CALRETICULIN_REPEAT"/>
    <property type="match status" value="1"/>
</dbReference>
<sequence length="567" mass="62555">MKFNVAAAAASAAFLVGGVSAEDQKVLKEESSSVAESATQAAPELPTFTPTKLKAPFLEQFTSDWEKRWKPSHAKKDATGDEEWAYVGEWAVEEPTVYKGMEGDSGLVVKNAAAHHAISAKFPKKIDPKGKTLVVQYEVKLQNGLECGGAYMKLLRDTKALHQDEFSNTTPYVIMFGPDKCGHTNKVHFIFNHKNPKTGEYEEKHLSSPPLAKIVKTTELYTLVVHPNNTFAISQNGEQVKEGSLLEEFTPAVNPPKEIDDPKDTKPEDWVDEARIADPEATKPEDWDEEAPFEIVDEEATQPEDWLVDEPQVIPDPEAQKPEDWDDEEDGDWVAPTVANPKCVDASGCGPWTKPMKKNPDYKGKWTAPHIDNPAYKGVWAPRKIKNPDYFEDKTPANFEPMGAIGFEIWTMQNNILLDNIYIGHSVEDAKKLADETFFKKSPVEKALEEADRPKQEEKPASPSDLKFLDDPKTYVLEKLDLFLTIAKRDPVEAIKFVPEIAGGIAAIFVTFIALIVGLVGAGSAPAPAAKKPVTDAKEKVKEAKSSGAATGADTGKEPTKRTTRQS</sequence>
<keyword evidence="5 9" id="KW-1133">Transmembrane helix</keyword>
<keyword evidence="4 9" id="KW-0256">Endoplasmic reticulum</keyword>
<evidence type="ECO:0000256" key="6">
    <source>
        <dbReference type="ARBA" id="ARBA00023136"/>
    </source>
</evidence>
<dbReference type="PANTHER" id="PTHR11073">
    <property type="entry name" value="CALRETICULIN AND CALNEXIN"/>
    <property type="match status" value="1"/>
</dbReference>